<evidence type="ECO:0000313" key="5">
    <source>
        <dbReference type="EMBL" id="BBG30797.1"/>
    </source>
</evidence>
<dbReference type="PROSITE" id="PS50112">
    <property type="entry name" value="PAS"/>
    <property type="match status" value="1"/>
</dbReference>
<dbReference type="UniPathway" id="UPA00056">
    <property type="reaction ID" value="UER00093"/>
</dbReference>
<dbReference type="EC" id="2.7.7.60" evidence="3"/>
<dbReference type="CDD" id="cd02516">
    <property type="entry name" value="CDP-ME_synthetase"/>
    <property type="match status" value="1"/>
</dbReference>
<dbReference type="RefSeq" id="WP_232012892.1">
    <property type="nucleotide sequence ID" value="NZ_AP018933.1"/>
</dbReference>
<dbReference type="Gene3D" id="3.90.550.10">
    <property type="entry name" value="Spore Coat Polysaccharide Biosynthesis Protein SpsA, Chain A"/>
    <property type="match status" value="1"/>
</dbReference>
<keyword evidence="2 3" id="KW-0548">Nucleotidyltransferase</keyword>
<keyword evidence="6" id="KW-1185">Reference proteome</keyword>
<name>A0A348HGP5_9GAMM</name>
<dbReference type="GO" id="GO:0019288">
    <property type="term" value="P:isopentenyl diphosphate biosynthetic process, methylerythritol 4-phosphate pathway"/>
    <property type="evidence" value="ECO:0007669"/>
    <property type="project" value="UniProtKB-UniRule"/>
</dbReference>
<dbReference type="FunFam" id="3.90.550.10:FF:000003">
    <property type="entry name" value="2-C-methyl-D-erythritol 4-phosphate cytidylyltransferase"/>
    <property type="match status" value="1"/>
</dbReference>
<feature type="site" description="Transition state stabilizer" evidence="3">
    <location>
        <position position="22"/>
    </location>
</feature>
<dbReference type="SUPFAM" id="SSF53448">
    <property type="entry name" value="Nucleotide-diphospho-sugar transferases"/>
    <property type="match status" value="1"/>
</dbReference>
<evidence type="ECO:0000259" key="4">
    <source>
        <dbReference type="PROSITE" id="PS50112"/>
    </source>
</evidence>
<organism evidence="5 6">
    <name type="scientific">Zymobacter palmae</name>
    <dbReference type="NCBI Taxonomy" id="33074"/>
    <lineage>
        <taxon>Bacteria</taxon>
        <taxon>Pseudomonadati</taxon>
        <taxon>Pseudomonadota</taxon>
        <taxon>Gammaproteobacteria</taxon>
        <taxon>Oceanospirillales</taxon>
        <taxon>Halomonadaceae</taxon>
        <taxon>Zymobacter group</taxon>
        <taxon>Zymobacter</taxon>
    </lineage>
</organism>
<feature type="domain" description="PAS" evidence="4">
    <location>
        <begin position="205"/>
        <end position="249"/>
    </location>
</feature>
<protein>
    <recommendedName>
        <fullName evidence="3">2-C-methyl-D-erythritol 4-phosphate cytidylyltransferase</fullName>
        <ecNumber evidence="3">2.7.7.60</ecNumber>
    </recommendedName>
    <alternativeName>
        <fullName evidence="3">4-diphosphocytidyl-2C-methyl-D-erythritol synthase</fullName>
    </alternativeName>
    <alternativeName>
        <fullName evidence="3">MEP cytidylyltransferase</fullName>
        <shortName evidence="3">MCT</shortName>
    </alternativeName>
</protein>
<comment type="function">
    <text evidence="3">Catalyzes the formation of 4-diphosphocytidyl-2-C-methyl-D-erythritol from CTP and 2-C-methyl-D-erythritol 4-phosphate (MEP).</text>
</comment>
<keyword evidence="3" id="KW-0414">Isoprene biosynthesis</keyword>
<feature type="site" description="Positions MEP for the nucleophilic attack" evidence="3">
    <location>
        <position position="227"/>
    </location>
</feature>
<dbReference type="PANTHER" id="PTHR32125">
    <property type="entry name" value="2-C-METHYL-D-ERYTHRITOL 4-PHOSPHATE CYTIDYLYLTRANSFERASE, CHLOROPLASTIC"/>
    <property type="match status" value="1"/>
</dbReference>
<gene>
    <name evidence="3" type="primary">ispD</name>
    <name evidence="5" type="ORF">ZBT109_2051</name>
</gene>
<evidence type="ECO:0000256" key="3">
    <source>
        <dbReference type="HAMAP-Rule" id="MF_00108"/>
    </source>
</evidence>
<dbReference type="InterPro" id="IPR050088">
    <property type="entry name" value="IspD/TarI_cytidylyltransf_bact"/>
</dbReference>
<dbReference type="GO" id="GO:0050518">
    <property type="term" value="F:2-C-methyl-D-erythritol 4-phosphate cytidylyltransferase activity"/>
    <property type="evidence" value="ECO:0007669"/>
    <property type="project" value="UniProtKB-UniRule"/>
</dbReference>
<comment type="similarity">
    <text evidence="3">Belongs to the IspD/TarI cytidylyltransferase family. IspD subfamily.</text>
</comment>
<dbReference type="NCBIfam" id="TIGR00453">
    <property type="entry name" value="ispD"/>
    <property type="match status" value="1"/>
</dbReference>
<evidence type="ECO:0000256" key="2">
    <source>
        <dbReference type="ARBA" id="ARBA00022695"/>
    </source>
</evidence>
<keyword evidence="1 3" id="KW-0808">Transferase</keyword>
<dbReference type="Pfam" id="PF01128">
    <property type="entry name" value="IspD"/>
    <property type="match status" value="1"/>
</dbReference>
<proteinExistence type="inferred from homology"/>
<reference evidence="5 6" key="1">
    <citation type="submission" date="2018-09" db="EMBL/GenBank/DDBJ databases">
        <title>Zymobacter palmae IAM14233 (=T109) whole genome analysis.</title>
        <authorList>
            <person name="Yanase H."/>
        </authorList>
    </citation>
    <scope>NUCLEOTIDE SEQUENCE [LARGE SCALE GENOMIC DNA]</scope>
    <source>
        <strain evidence="5 6">IAM14233</strain>
    </source>
</reference>
<dbReference type="InterPro" id="IPR034683">
    <property type="entry name" value="IspD/TarI"/>
</dbReference>
<dbReference type="HAMAP" id="MF_00108">
    <property type="entry name" value="IspD"/>
    <property type="match status" value="1"/>
</dbReference>
<evidence type="ECO:0000313" key="6">
    <source>
        <dbReference type="Proteomes" id="UP000267342"/>
    </source>
</evidence>
<feature type="site" description="Positions MEP for the nucleophilic attack" evidence="3">
    <location>
        <position position="163"/>
    </location>
</feature>
<comment type="pathway">
    <text evidence="3">Isoprenoid biosynthesis; isopentenyl diphosphate biosynthesis via DXP pathway; isopentenyl diphosphate from 1-deoxy-D-xylulose 5-phosphate: step 2/6.</text>
</comment>
<dbReference type="InterPro" id="IPR000014">
    <property type="entry name" value="PAS"/>
</dbReference>
<dbReference type="InterPro" id="IPR001228">
    <property type="entry name" value="IspD"/>
</dbReference>
<comment type="catalytic activity">
    <reaction evidence="3">
        <text>2-C-methyl-D-erythritol 4-phosphate + CTP + H(+) = 4-CDP-2-C-methyl-D-erythritol + diphosphate</text>
        <dbReference type="Rhea" id="RHEA:13429"/>
        <dbReference type="ChEBI" id="CHEBI:15378"/>
        <dbReference type="ChEBI" id="CHEBI:33019"/>
        <dbReference type="ChEBI" id="CHEBI:37563"/>
        <dbReference type="ChEBI" id="CHEBI:57823"/>
        <dbReference type="ChEBI" id="CHEBI:58262"/>
        <dbReference type="EC" id="2.7.7.60"/>
    </reaction>
</comment>
<dbReference type="EMBL" id="AP018933">
    <property type="protein sequence ID" value="BBG30797.1"/>
    <property type="molecule type" value="Genomic_DNA"/>
</dbReference>
<dbReference type="PANTHER" id="PTHR32125:SF4">
    <property type="entry name" value="2-C-METHYL-D-ERYTHRITOL 4-PHOSPHATE CYTIDYLYLTRANSFERASE, CHLOROPLASTIC"/>
    <property type="match status" value="1"/>
</dbReference>
<dbReference type="Proteomes" id="UP000267342">
    <property type="component" value="Chromosome"/>
</dbReference>
<sequence>MMSKPFETVRWVIVPAAGVGRRMGSDVPKQYLPLAGRCVLSTTLARLHEAWPQAQQLVCLSSQDAYFDSGMLPDGINWLRIDGGAERADSVWAGLVALEGHANPQDWVAVHDVARPCVRPQELQAMAAALQGDPVGGLLAVPASDTMKRACAGQNQVAHTESRVDLWHALTPQLFRYGVLRQAMHGAYQRAEVQGRSIAETITDEASAVEALGLSPRLVVGRRDNLKITHPEDLALAEQIIAAQQDALA</sequence>
<evidence type="ECO:0000256" key="1">
    <source>
        <dbReference type="ARBA" id="ARBA00022679"/>
    </source>
</evidence>
<dbReference type="InterPro" id="IPR029044">
    <property type="entry name" value="Nucleotide-diphossugar_trans"/>
</dbReference>
<dbReference type="AlphaFoldDB" id="A0A348HGP5"/>
<feature type="site" description="Transition state stabilizer" evidence="3">
    <location>
        <position position="29"/>
    </location>
</feature>
<accession>A0A348HGP5</accession>
<dbReference type="KEGG" id="zpl:ZBT109_2051"/>
<dbReference type="STRING" id="1123510.GCA_000620025_01210"/>